<protein>
    <submittedName>
        <fullName evidence="1">Uncharacterized protein</fullName>
    </submittedName>
</protein>
<evidence type="ECO:0000313" key="1">
    <source>
        <dbReference type="EMBL" id="KAH0918161.1"/>
    </source>
</evidence>
<accession>A0ABQ8CM72</accession>
<feature type="non-terminal residue" evidence="1">
    <location>
        <position position="1"/>
    </location>
</feature>
<reference evidence="1 2" key="1">
    <citation type="submission" date="2021-05" db="EMBL/GenBank/DDBJ databases">
        <title>Genome Assembly of Synthetic Allotetraploid Brassica napus Reveals Homoeologous Exchanges between Subgenomes.</title>
        <authorList>
            <person name="Davis J.T."/>
        </authorList>
    </citation>
    <scope>NUCLEOTIDE SEQUENCE [LARGE SCALE GENOMIC DNA]</scope>
    <source>
        <strain evidence="2">cv. Da-Ae</strain>
        <tissue evidence="1">Seedling</tissue>
    </source>
</reference>
<organism evidence="1 2">
    <name type="scientific">Brassica napus</name>
    <name type="common">Rape</name>
    <dbReference type="NCBI Taxonomy" id="3708"/>
    <lineage>
        <taxon>Eukaryota</taxon>
        <taxon>Viridiplantae</taxon>
        <taxon>Streptophyta</taxon>
        <taxon>Embryophyta</taxon>
        <taxon>Tracheophyta</taxon>
        <taxon>Spermatophyta</taxon>
        <taxon>Magnoliopsida</taxon>
        <taxon>eudicotyledons</taxon>
        <taxon>Gunneridae</taxon>
        <taxon>Pentapetalae</taxon>
        <taxon>rosids</taxon>
        <taxon>malvids</taxon>
        <taxon>Brassicales</taxon>
        <taxon>Brassicaceae</taxon>
        <taxon>Brassiceae</taxon>
        <taxon>Brassica</taxon>
    </lineage>
</organism>
<proteinExistence type="predicted"/>
<comment type="caution">
    <text evidence="1">The sequence shown here is derived from an EMBL/GenBank/DDBJ whole genome shotgun (WGS) entry which is preliminary data.</text>
</comment>
<sequence>GPAYGRRVSVRAVAGGRLLPSSSLIFFPLRRPSTIALSKLWIWFIFLRWFSVWREDAVGLGAGVSNLVRRSVVLIPGHGSYPSSVVAGLLREVEAFADPPTPASVPGKRRLTQLRLRRLLAPRVEAFKAMPCRCVVVFGGAVSVAHALKKSSVSVEAFGIEAPTKRGVWWWCSGGAPMRRWSSRGIGDACRADDEISTRVQSP</sequence>
<name>A0ABQ8CM72_BRANA</name>
<evidence type="ECO:0000313" key="2">
    <source>
        <dbReference type="Proteomes" id="UP000824890"/>
    </source>
</evidence>
<keyword evidence="2" id="KW-1185">Reference proteome</keyword>
<dbReference type="Proteomes" id="UP000824890">
    <property type="component" value="Unassembled WGS sequence"/>
</dbReference>
<gene>
    <name evidence="1" type="ORF">HID58_025821</name>
</gene>
<dbReference type="EMBL" id="JAGKQM010000007">
    <property type="protein sequence ID" value="KAH0918161.1"/>
    <property type="molecule type" value="Genomic_DNA"/>
</dbReference>